<reference evidence="1 2" key="1">
    <citation type="submission" date="2020-04" db="EMBL/GenBank/DDBJ databases">
        <title>Genome sequencing and assembly of Pseudoalteromonas arctica.</title>
        <authorList>
            <person name="Cook G.M."/>
        </authorList>
    </citation>
    <scope>NUCLEOTIDE SEQUENCE [LARGE SCALE GENOMIC DNA]</scope>
    <source>
        <strain evidence="1 2">NEC-BIFX-2020_001</strain>
    </source>
</reference>
<dbReference type="PROSITE" id="PS51257">
    <property type="entry name" value="PROKAR_LIPOPROTEIN"/>
    <property type="match status" value="1"/>
</dbReference>
<gene>
    <name evidence="1" type="ORF">HHE94_02325</name>
</gene>
<dbReference type="EMBL" id="JABBYB010000001">
    <property type="protein sequence ID" value="NMP01563.1"/>
    <property type="molecule type" value="Genomic_DNA"/>
</dbReference>
<name>A0AAP7CJL4_9GAMM</name>
<dbReference type="RefSeq" id="WP_169043683.1">
    <property type="nucleotide sequence ID" value="NZ_JABBYB010000001.1"/>
</dbReference>
<proteinExistence type="predicted"/>
<comment type="caution">
    <text evidence="1">The sequence shown here is derived from an EMBL/GenBank/DDBJ whole genome shotgun (WGS) entry which is preliminary data.</text>
</comment>
<dbReference type="Proteomes" id="UP000549590">
    <property type="component" value="Unassembled WGS sequence"/>
</dbReference>
<sequence>MLKVVILFAIFLGGCSSMVTLPRDNKDALRYSPDIKEDNLTFNANYQALVKCWDEKAEKQKVNFSNATHTNIYSDLGVAEITVSYDNYYYLFIEVLKVTNDKSTVNAYGMGQIGSSNIPNWLSIMRTCAN</sequence>
<organism evidence="1 2">
    <name type="scientific">Pseudoalteromonas arctica</name>
    <dbReference type="NCBI Taxonomy" id="394751"/>
    <lineage>
        <taxon>Bacteria</taxon>
        <taxon>Pseudomonadati</taxon>
        <taxon>Pseudomonadota</taxon>
        <taxon>Gammaproteobacteria</taxon>
        <taxon>Alteromonadales</taxon>
        <taxon>Pseudoalteromonadaceae</taxon>
        <taxon>Pseudoalteromonas</taxon>
    </lineage>
</organism>
<protein>
    <submittedName>
        <fullName evidence="1">Uncharacterized protein</fullName>
    </submittedName>
</protein>
<accession>A0AAP7CJL4</accession>
<evidence type="ECO:0000313" key="2">
    <source>
        <dbReference type="Proteomes" id="UP000549590"/>
    </source>
</evidence>
<dbReference type="AlphaFoldDB" id="A0AAP7CJL4"/>
<evidence type="ECO:0000313" key="1">
    <source>
        <dbReference type="EMBL" id="NMP01563.1"/>
    </source>
</evidence>